<feature type="compositionally biased region" description="Polar residues" evidence="1">
    <location>
        <begin position="639"/>
        <end position="648"/>
    </location>
</feature>
<dbReference type="InterPro" id="IPR022198">
    <property type="entry name" value="DUF3723"/>
</dbReference>
<feature type="compositionally biased region" description="Basic residues" evidence="1">
    <location>
        <begin position="551"/>
        <end position="579"/>
    </location>
</feature>
<proteinExistence type="predicted"/>
<organism evidence="2 3">
    <name type="scientific">Anthostomella pinea</name>
    <dbReference type="NCBI Taxonomy" id="933095"/>
    <lineage>
        <taxon>Eukaryota</taxon>
        <taxon>Fungi</taxon>
        <taxon>Dikarya</taxon>
        <taxon>Ascomycota</taxon>
        <taxon>Pezizomycotina</taxon>
        <taxon>Sordariomycetes</taxon>
        <taxon>Xylariomycetidae</taxon>
        <taxon>Xylariales</taxon>
        <taxon>Xylariaceae</taxon>
        <taxon>Anthostomella</taxon>
    </lineage>
</organism>
<dbReference type="Proteomes" id="UP001295740">
    <property type="component" value="Unassembled WGS sequence"/>
</dbReference>
<name>A0AAI8VQD3_9PEZI</name>
<protein>
    <submittedName>
        <fullName evidence="2">Uu.00g137850.m01.CDS01</fullName>
    </submittedName>
</protein>
<reference evidence="2" key="1">
    <citation type="submission" date="2023-10" db="EMBL/GenBank/DDBJ databases">
        <authorList>
            <person name="Hackl T."/>
        </authorList>
    </citation>
    <scope>NUCLEOTIDE SEQUENCE</scope>
</reference>
<evidence type="ECO:0000313" key="3">
    <source>
        <dbReference type="Proteomes" id="UP001295740"/>
    </source>
</evidence>
<feature type="compositionally biased region" description="Polar residues" evidence="1">
    <location>
        <begin position="510"/>
        <end position="529"/>
    </location>
</feature>
<evidence type="ECO:0000313" key="2">
    <source>
        <dbReference type="EMBL" id="CAJ2508759.1"/>
    </source>
</evidence>
<keyword evidence="3" id="KW-1185">Reference proteome</keyword>
<gene>
    <name evidence="2" type="ORF">KHLLAP_LOCUS9227</name>
</gene>
<sequence>MVNQKRLTQITGPCFLHQTTYSDGEIYRGKRLCQLAKQDLLAREWTVQLSSSKQPIVRQLSRNIEIVKALDKLLPYPGLWTGLRIDNLYKYLALQCVEQILNYLGHIHHVWSTITVGIMPETVDNSSVGVLQGRAPSVATDRIYIEHMFNQNQIFVRVSDPATRSRLLERILSLGKMIPSIWTFEKSMKYFELGARILRRELFAGQENVDPEANVNPGTNVNPEAEEPTLLQRLKWQNPMTPTVEVAEGVFVESTVITKEKALKALFLFPLRHFPFLGPDPLLQNVKGEGIVAGLSDLHSLHLRARAREFGFVLSTLDQELCQLYPLVVDPVSTKRRSMPWRGGKPFVSTFFELRPVAFLPTLDAADPCSGVTPAFVLKHFMDAYFGASSYAMDVPDSMDESGMSSHSLPAPSAQAPVGSPRSGEGTVHLPPIGSQFSNKPKEHHGRAEEGARHAGEPVGDNTKEIPVNGELWTRPPNAPTSRESIDQFDVQLPDRSAQRSPIFTPEPEGNTQASLEASAGQSSLAGHASSTVFRPGVALDASVFSPPTHPHPRPRTYLKKEHRKKDKEKRGLNKIRKKSLGEPLSTGGKGKESMPRPRRDSDNVPADPQRDDQYIERERSPPEDTKRHGSSDAIAGSHTPSSATQGASGSRRSREGGVWAQQATSSKEVTGTPGHTEEHPKRGAFARTKEEYPVYEDWPSDTEIPVPTRERSAPASSEDDGIL</sequence>
<evidence type="ECO:0000256" key="1">
    <source>
        <dbReference type="SAM" id="MobiDB-lite"/>
    </source>
</evidence>
<feature type="compositionally biased region" description="Basic and acidic residues" evidence="1">
    <location>
        <begin position="590"/>
        <end position="631"/>
    </location>
</feature>
<accession>A0AAI8VQD3</accession>
<comment type="caution">
    <text evidence="2">The sequence shown here is derived from an EMBL/GenBank/DDBJ whole genome shotgun (WGS) entry which is preliminary data.</text>
</comment>
<dbReference type="EMBL" id="CAUWAG010000012">
    <property type="protein sequence ID" value="CAJ2508759.1"/>
    <property type="molecule type" value="Genomic_DNA"/>
</dbReference>
<feature type="region of interest" description="Disordered" evidence="1">
    <location>
        <begin position="398"/>
        <end position="529"/>
    </location>
</feature>
<dbReference type="Pfam" id="PF12520">
    <property type="entry name" value="DUF3723"/>
    <property type="match status" value="1"/>
</dbReference>
<dbReference type="AlphaFoldDB" id="A0AAI8VQD3"/>
<feature type="compositionally biased region" description="Basic and acidic residues" evidence="1">
    <location>
        <begin position="446"/>
        <end position="456"/>
    </location>
</feature>
<feature type="region of interest" description="Disordered" evidence="1">
    <location>
        <begin position="542"/>
        <end position="724"/>
    </location>
</feature>
<feature type="compositionally biased region" description="Basic and acidic residues" evidence="1">
    <location>
        <begin position="676"/>
        <end position="693"/>
    </location>
</feature>